<dbReference type="AlphaFoldDB" id="A0A644TQV5"/>
<name>A0A644TQV5_9ZZZZ</name>
<reference evidence="1" key="1">
    <citation type="submission" date="2019-08" db="EMBL/GenBank/DDBJ databases">
        <authorList>
            <person name="Kucharzyk K."/>
            <person name="Murdoch R.W."/>
            <person name="Higgins S."/>
            <person name="Loffler F."/>
        </authorList>
    </citation>
    <scope>NUCLEOTIDE SEQUENCE</scope>
</reference>
<protein>
    <submittedName>
        <fullName evidence="1">Uncharacterized protein</fullName>
    </submittedName>
</protein>
<evidence type="ECO:0000313" key="1">
    <source>
        <dbReference type="EMBL" id="MPL69240.1"/>
    </source>
</evidence>
<accession>A0A644TQV5</accession>
<sequence>MCIEQKMPQGNYDSGGVKCLSGNQKPDGMGVETIVTCLQYQVFKHATPLESFDPKAIYAFYRHATPPESADPEMGRIFHKHVIPPESVDKM</sequence>
<comment type="caution">
    <text evidence="1">The sequence shown here is derived from an EMBL/GenBank/DDBJ whole genome shotgun (WGS) entry which is preliminary data.</text>
</comment>
<organism evidence="1">
    <name type="scientific">bioreactor metagenome</name>
    <dbReference type="NCBI Taxonomy" id="1076179"/>
    <lineage>
        <taxon>unclassified sequences</taxon>
        <taxon>metagenomes</taxon>
        <taxon>ecological metagenomes</taxon>
    </lineage>
</organism>
<dbReference type="EMBL" id="VSSQ01000045">
    <property type="protein sequence ID" value="MPL69240.1"/>
    <property type="molecule type" value="Genomic_DNA"/>
</dbReference>
<gene>
    <name evidence="1" type="ORF">SDC9_14976</name>
</gene>
<proteinExistence type="predicted"/>